<dbReference type="InterPro" id="IPR036390">
    <property type="entry name" value="WH_DNA-bd_sf"/>
</dbReference>
<accession>A0ABN6QI28</accession>
<keyword evidence="4" id="KW-0804">Transcription</keyword>
<reference evidence="6" key="1">
    <citation type="submission" date="2022-06" db="EMBL/GenBank/DDBJ databases">
        <title>Akkermansia biwalacus sp. nov., an anaerobic mucin-degrading bacterium isolated from human intestine.</title>
        <authorList>
            <person name="Kobayashi Y."/>
            <person name="Inoue S."/>
            <person name="Kawahara T."/>
            <person name="Kohda N."/>
        </authorList>
    </citation>
    <scope>NUCLEOTIDE SEQUENCE</scope>
    <source>
        <strain evidence="6">WON2089</strain>
    </source>
</reference>
<dbReference type="Pfam" id="PF00126">
    <property type="entry name" value="HTH_1"/>
    <property type="match status" value="1"/>
</dbReference>
<feature type="domain" description="HTH lysR-type" evidence="5">
    <location>
        <begin position="18"/>
        <end position="75"/>
    </location>
</feature>
<evidence type="ECO:0000256" key="3">
    <source>
        <dbReference type="ARBA" id="ARBA00023125"/>
    </source>
</evidence>
<proteinExistence type="inferred from homology"/>
<keyword evidence="2" id="KW-0805">Transcription regulation</keyword>
<evidence type="ECO:0000256" key="1">
    <source>
        <dbReference type="ARBA" id="ARBA00009437"/>
    </source>
</evidence>
<evidence type="ECO:0000256" key="2">
    <source>
        <dbReference type="ARBA" id="ARBA00023015"/>
    </source>
</evidence>
<dbReference type="PANTHER" id="PTHR30126">
    <property type="entry name" value="HTH-TYPE TRANSCRIPTIONAL REGULATOR"/>
    <property type="match status" value="1"/>
</dbReference>
<keyword evidence="7" id="KW-1185">Reference proteome</keyword>
<dbReference type="EMBL" id="AP025943">
    <property type="protein sequence ID" value="BDL43299.1"/>
    <property type="molecule type" value="Genomic_DNA"/>
</dbReference>
<dbReference type="Gene3D" id="1.10.10.10">
    <property type="entry name" value="Winged helix-like DNA-binding domain superfamily/Winged helix DNA-binding domain"/>
    <property type="match status" value="1"/>
</dbReference>
<dbReference type="PROSITE" id="PS50931">
    <property type="entry name" value="HTH_LYSR"/>
    <property type="match status" value="1"/>
</dbReference>
<sequence>MYYDYIVMFEHLFSERGLSLDRLKTLIEVARAGSIAGAARGDSARQSLYSRQIKELEEFFGVELTRRRGKVLVLTRPGWELVRRAHESLCLLDDFKSRSRNMPYRFTIGAGDSLHAWIAAPALAEMQKRGLPWLFALQNLRNSDVPLKLQNMDVDFGIVRTSALAAEGLESRVIRTMDYALYVPAALAGKGTSGTSADFPRLMETLPLATLAGGSGFYASLKRSCMEYGIDLRVQCETQSFPFAARMLKSGAFMAILPCMAEEELGKGFFKVTHPALDRLARSISLAWNPRLLRVRPSAGKVIEAFAVPGQV</sequence>
<dbReference type="SUPFAM" id="SSF46785">
    <property type="entry name" value="Winged helix' DNA-binding domain"/>
    <property type="match status" value="1"/>
</dbReference>
<dbReference type="SUPFAM" id="SSF53850">
    <property type="entry name" value="Periplasmic binding protein-like II"/>
    <property type="match status" value="1"/>
</dbReference>
<dbReference type="RefSeq" id="WP_265145666.1">
    <property type="nucleotide sequence ID" value="NZ_AP025943.1"/>
</dbReference>
<dbReference type="Proteomes" id="UP001062263">
    <property type="component" value="Chromosome"/>
</dbReference>
<dbReference type="Pfam" id="PF03466">
    <property type="entry name" value="LysR_substrate"/>
    <property type="match status" value="1"/>
</dbReference>
<keyword evidence="3" id="KW-0238">DNA-binding</keyword>
<evidence type="ECO:0000313" key="7">
    <source>
        <dbReference type="Proteomes" id="UP001062263"/>
    </source>
</evidence>
<dbReference type="InterPro" id="IPR036388">
    <property type="entry name" value="WH-like_DNA-bd_sf"/>
</dbReference>
<protein>
    <recommendedName>
        <fullName evidence="5">HTH lysR-type domain-containing protein</fullName>
    </recommendedName>
</protein>
<evidence type="ECO:0000313" key="6">
    <source>
        <dbReference type="EMBL" id="BDL43299.1"/>
    </source>
</evidence>
<evidence type="ECO:0000256" key="4">
    <source>
        <dbReference type="ARBA" id="ARBA00023163"/>
    </source>
</evidence>
<gene>
    <name evidence="6" type="ORF">Abiwalacus_08730</name>
</gene>
<comment type="similarity">
    <text evidence="1">Belongs to the LysR transcriptional regulatory family.</text>
</comment>
<dbReference type="Gene3D" id="3.40.190.290">
    <property type="match status" value="1"/>
</dbReference>
<evidence type="ECO:0000259" key="5">
    <source>
        <dbReference type="PROSITE" id="PS50931"/>
    </source>
</evidence>
<dbReference type="InterPro" id="IPR000847">
    <property type="entry name" value="LysR_HTH_N"/>
</dbReference>
<name>A0ABN6QI28_9BACT</name>
<organism evidence="6 7">
    <name type="scientific">Akkermansia biwaensis</name>
    <dbReference type="NCBI Taxonomy" id="2946555"/>
    <lineage>
        <taxon>Bacteria</taxon>
        <taxon>Pseudomonadati</taxon>
        <taxon>Verrucomicrobiota</taxon>
        <taxon>Verrucomicrobiia</taxon>
        <taxon>Verrucomicrobiales</taxon>
        <taxon>Akkermansiaceae</taxon>
        <taxon>Akkermansia</taxon>
    </lineage>
</organism>
<dbReference type="CDD" id="cd05466">
    <property type="entry name" value="PBP2_LTTR_substrate"/>
    <property type="match status" value="1"/>
</dbReference>
<dbReference type="InterPro" id="IPR005119">
    <property type="entry name" value="LysR_subst-bd"/>
</dbReference>
<dbReference type="PANTHER" id="PTHR30126:SF40">
    <property type="entry name" value="HTH-TYPE TRANSCRIPTIONAL REGULATOR GLTR"/>
    <property type="match status" value="1"/>
</dbReference>